<evidence type="ECO:0000256" key="1">
    <source>
        <dbReference type="ARBA" id="ARBA00004948"/>
    </source>
</evidence>
<protein>
    <recommendedName>
        <fullName evidence="3">Thiamine phosphate synthase/TenI domain-containing protein</fullName>
    </recommendedName>
</protein>
<name>A0A074LIW5_9BACT</name>
<feature type="domain" description="Thiamine phosphate synthase/TenI" evidence="3">
    <location>
        <begin position="57"/>
        <end position="180"/>
    </location>
</feature>
<dbReference type="InterPro" id="IPR036206">
    <property type="entry name" value="ThiamineP_synth_sf"/>
</dbReference>
<evidence type="ECO:0000313" key="4">
    <source>
        <dbReference type="EMBL" id="KEO73737.1"/>
    </source>
</evidence>
<proteinExistence type="predicted"/>
<gene>
    <name evidence="4" type="ORF">EL17_09475</name>
</gene>
<comment type="pathway">
    <text evidence="1">Cofactor biosynthesis; thiamine diphosphate biosynthesis.</text>
</comment>
<dbReference type="Pfam" id="PF02581">
    <property type="entry name" value="TMP-TENI"/>
    <property type="match status" value="1"/>
</dbReference>
<dbReference type="eggNOG" id="COG0352">
    <property type="taxonomic scope" value="Bacteria"/>
</dbReference>
<dbReference type="Gene3D" id="3.20.20.70">
    <property type="entry name" value="Aldolase class I"/>
    <property type="match status" value="1"/>
</dbReference>
<keyword evidence="5" id="KW-1185">Reference proteome</keyword>
<dbReference type="PANTHER" id="PTHR20857">
    <property type="entry name" value="THIAMINE-PHOSPHATE PYROPHOSPHORYLASE"/>
    <property type="match status" value="1"/>
</dbReference>
<dbReference type="Proteomes" id="UP000027821">
    <property type="component" value="Unassembled WGS sequence"/>
</dbReference>
<dbReference type="AlphaFoldDB" id="A0A074LIW5"/>
<dbReference type="OrthoDB" id="194683at2"/>
<dbReference type="GO" id="GO:0009228">
    <property type="term" value="P:thiamine biosynthetic process"/>
    <property type="evidence" value="ECO:0007669"/>
    <property type="project" value="UniProtKB-KW"/>
</dbReference>
<keyword evidence="2" id="KW-0784">Thiamine biosynthesis</keyword>
<organism evidence="4 5">
    <name type="scientific">Anditalea andensis</name>
    <dbReference type="NCBI Taxonomy" id="1048983"/>
    <lineage>
        <taxon>Bacteria</taxon>
        <taxon>Pseudomonadati</taxon>
        <taxon>Bacteroidota</taxon>
        <taxon>Cytophagia</taxon>
        <taxon>Cytophagales</taxon>
        <taxon>Cytophagaceae</taxon>
        <taxon>Anditalea</taxon>
    </lineage>
</organism>
<dbReference type="CDD" id="cd00564">
    <property type="entry name" value="TMP_TenI"/>
    <property type="match status" value="1"/>
</dbReference>
<reference evidence="4 5" key="1">
    <citation type="submission" date="2014-04" db="EMBL/GenBank/DDBJ databases">
        <title>Characterization and application of a salt tolerant electro-active bacterium.</title>
        <authorList>
            <person name="Yang L."/>
            <person name="Wei S."/>
            <person name="Tay Q.X.M."/>
        </authorList>
    </citation>
    <scope>NUCLEOTIDE SEQUENCE [LARGE SCALE GENOMIC DNA]</scope>
    <source>
        <strain evidence="4 5">LY1</strain>
    </source>
</reference>
<evidence type="ECO:0000313" key="5">
    <source>
        <dbReference type="Proteomes" id="UP000027821"/>
    </source>
</evidence>
<evidence type="ECO:0000259" key="3">
    <source>
        <dbReference type="Pfam" id="PF02581"/>
    </source>
</evidence>
<dbReference type="RefSeq" id="WP_051719942.1">
    <property type="nucleotide sequence ID" value="NZ_JMIH01000018.1"/>
</dbReference>
<dbReference type="SUPFAM" id="SSF51391">
    <property type="entry name" value="Thiamin phosphate synthase"/>
    <property type="match status" value="1"/>
</dbReference>
<sequence length="204" mass="23126">MELILISSPVSMPDESVRLNDYFHMGLKRFHLRKPYYSMEKTALFLEGIEPRFYSNITLHTHHALGQQYGMDRFHFSEGLRKSTAHEHFDHLMASGKVLSTSVHQAEEFNNLPSIFSYAFIGPVFPSISKKGYGDPFEPKKWKDFSHPSVSSIAIGGVDKNNLPKVKKLGFEGAAILGAIWSLPHEVALKQLEDCIRQLEPPLL</sequence>
<dbReference type="InterPro" id="IPR013785">
    <property type="entry name" value="Aldolase_TIM"/>
</dbReference>
<evidence type="ECO:0000256" key="2">
    <source>
        <dbReference type="ARBA" id="ARBA00022977"/>
    </source>
</evidence>
<dbReference type="PANTHER" id="PTHR20857:SF15">
    <property type="entry name" value="THIAMINE-PHOSPHATE SYNTHASE"/>
    <property type="match status" value="1"/>
</dbReference>
<dbReference type="InterPro" id="IPR022998">
    <property type="entry name" value="ThiamineP_synth_TenI"/>
</dbReference>
<dbReference type="GO" id="GO:0005737">
    <property type="term" value="C:cytoplasm"/>
    <property type="evidence" value="ECO:0007669"/>
    <property type="project" value="TreeGrafter"/>
</dbReference>
<dbReference type="STRING" id="1048983.EL17_09475"/>
<dbReference type="GO" id="GO:0004789">
    <property type="term" value="F:thiamine-phosphate diphosphorylase activity"/>
    <property type="evidence" value="ECO:0007669"/>
    <property type="project" value="TreeGrafter"/>
</dbReference>
<accession>A0A074LIW5</accession>
<dbReference type="EMBL" id="JMIH01000018">
    <property type="protein sequence ID" value="KEO73737.1"/>
    <property type="molecule type" value="Genomic_DNA"/>
</dbReference>
<comment type="caution">
    <text evidence="4">The sequence shown here is derived from an EMBL/GenBank/DDBJ whole genome shotgun (WGS) entry which is preliminary data.</text>
</comment>